<reference evidence="2" key="2">
    <citation type="journal article" date="2015" name="Fish Shellfish Immunol.">
        <title>Early steps in the European eel (Anguilla anguilla)-Vibrio vulnificus interaction in the gills: Role of the RtxA13 toxin.</title>
        <authorList>
            <person name="Callol A."/>
            <person name="Pajuelo D."/>
            <person name="Ebbesson L."/>
            <person name="Teles M."/>
            <person name="MacKenzie S."/>
            <person name="Amaro C."/>
        </authorList>
    </citation>
    <scope>NUCLEOTIDE SEQUENCE</scope>
</reference>
<organism evidence="2">
    <name type="scientific">Anguilla anguilla</name>
    <name type="common">European freshwater eel</name>
    <name type="synonym">Muraena anguilla</name>
    <dbReference type="NCBI Taxonomy" id="7936"/>
    <lineage>
        <taxon>Eukaryota</taxon>
        <taxon>Metazoa</taxon>
        <taxon>Chordata</taxon>
        <taxon>Craniata</taxon>
        <taxon>Vertebrata</taxon>
        <taxon>Euteleostomi</taxon>
        <taxon>Actinopterygii</taxon>
        <taxon>Neopterygii</taxon>
        <taxon>Teleostei</taxon>
        <taxon>Anguilliformes</taxon>
        <taxon>Anguillidae</taxon>
        <taxon>Anguilla</taxon>
    </lineage>
</organism>
<dbReference type="EMBL" id="GBXM01001490">
    <property type="protein sequence ID" value="JAI07088.1"/>
    <property type="molecule type" value="Transcribed_RNA"/>
</dbReference>
<evidence type="ECO:0000256" key="1">
    <source>
        <dbReference type="SAM" id="Phobius"/>
    </source>
</evidence>
<reference evidence="2" key="1">
    <citation type="submission" date="2014-11" db="EMBL/GenBank/DDBJ databases">
        <authorList>
            <person name="Amaro Gonzalez C."/>
        </authorList>
    </citation>
    <scope>NUCLEOTIDE SEQUENCE</scope>
</reference>
<evidence type="ECO:0000313" key="2">
    <source>
        <dbReference type="EMBL" id="JAI07088.1"/>
    </source>
</evidence>
<sequence>MLKTCSFLNASLTKMVNFVKFCVCDFIVCCMLFSK</sequence>
<keyword evidence="1" id="KW-0472">Membrane</keyword>
<accession>A0A0E9XWI8</accession>
<name>A0A0E9XWI8_ANGAN</name>
<dbReference type="AlphaFoldDB" id="A0A0E9XWI8"/>
<protein>
    <submittedName>
        <fullName evidence="2">Uncharacterized protein</fullName>
    </submittedName>
</protein>
<keyword evidence="1" id="KW-1133">Transmembrane helix</keyword>
<keyword evidence="1" id="KW-0812">Transmembrane</keyword>
<feature type="transmembrane region" description="Helical" evidence="1">
    <location>
        <begin position="15"/>
        <end position="34"/>
    </location>
</feature>
<proteinExistence type="predicted"/>